<accession>A0A3L6RC67</accession>
<dbReference type="OrthoDB" id="675905at2759"/>
<name>A0A3L6RC67_PANMI</name>
<dbReference type="Proteomes" id="UP000275267">
    <property type="component" value="Unassembled WGS sequence"/>
</dbReference>
<comment type="caution">
    <text evidence="1">The sequence shown here is derived from an EMBL/GenBank/DDBJ whole genome shotgun (WGS) entry which is preliminary data.</text>
</comment>
<dbReference type="AlphaFoldDB" id="A0A3L6RC67"/>
<protein>
    <submittedName>
        <fullName evidence="1">Uncharacterized protein</fullName>
    </submittedName>
</protein>
<proteinExistence type="predicted"/>
<gene>
    <name evidence="1" type="ORF">C2845_PM06G34710</name>
</gene>
<sequence>MPKLERLELCFSAHGWDRYGAAPAGIEHLTGLKEISVLIGGDGAKESNRRAAESAMRDTADMRLTCTHDVL</sequence>
<evidence type="ECO:0000313" key="1">
    <source>
        <dbReference type="EMBL" id="RLM99861.1"/>
    </source>
</evidence>
<reference evidence="2" key="1">
    <citation type="journal article" date="2019" name="Nat. Commun.">
        <title>The genome of broomcorn millet.</title>
        <authorList>
            <person name="Zou C."/>
            <person name="Miki D."/>
            <person name="Li D."/>
            <person name="Tang Q."/>
            <person name="Xiao L."/>
            <person name="Rajput S."/>
            <person name="Deng P."/>
            <person name="Jia W."/>
            <person name="Huang R."/>
            <person name="Zhang M."/>
            <person name="Sun Y."/>
            <person name="Hu J."/>
            <person name="Fu X."/>
            <person name="Schnable P.S."/>
            <person name="Li F."/>
            <person name="Zhang H."/>
            <person name="Feng B."/>
            <person name="Zhu X."/>
            <person name="Liu R."/>
            <person name="Schnable J.C."/>
            <person name="Zhu J.-K."/>
            <person name="Zhang H."/>
        </authorList>
    </citation>
    <scope>NUCLEOTIDE SEQUENCE [LARGE SCALE GENOMIC DNA]</scope>
</reference>
<dbReference type="STRING" id="4540.A0A3L6RC67"/>
<keyword evidence="2" id="KW-1185">Reference proteome</keyword>
<dbReference type="EMBL" id="PQIB02000009">
    <property type="protein sequence ID" value="RLM99861.1"/>
    <property type="molecule type" value="Genomic_DNA"/>
</dbReference>
<evidence type="ECO:0000313" key="2">
    <source>
        <dbReference type="Proteomes" id="UP000275267"/>
    </source>
</evidence>
<organism evidence="1 2">
    <name type="scientific">Panicum miliaceum</name>
    <name type="common">Proso millet</name>
    <name type="synonym">Broomcorn millet</name>
    <dbReference type="NCBI Taxonomy" id="4540"/>
    <lineage>
        <taxon>Eukaryota</taxon>
        <taxon>Viridiplantae</taxon>
        <taxon>Streptophyta</taxon>
        <taxon>Embryophyta</taxon>
        <taxon>Tracheophyta</taxon>
        <taxon>Spermatophyta</taxon>
        <taxon>Magnoliopsida</taxon>
        <taxon>Liliopsida</taxon>
        <taxon>Poales</taxon>
        <taxon>Poaceae</taxon>
        <taxon>PACMAD clade</taxon>
        <taxon>Panicoideae</taxon>
        <taxon>Panicodae</taxon>
        <taxon>Paniceae</taxon>
        <taxon>Panicinae</taxon>
        <taxon>Panicum</taxon>
        <taxon>Panicum sect. Panicum</taxon>
    </lineage>
</organism>